<dbReference type="EMBL" id="CP042382">
    <property type="protein sequence ID" value="QEA39656.1"/>
    <property type="molecule type" value="Genomic_DNA"/>
</dbReference>
<dbReference type="GO" id="GO:0009395">
    <property type="term" value="P:phospholipid catabolic process"/>
    <property type="evidence" value="ECO:0007669"/>
    <property type="project" value="TreeGrafter"/>
</dbReference>
<dbReference type="AlphaFoldDB" id="A0A5B8SSJ5"/>
<sequence length="673" mass="73371">MTQGPVTLFSDRQFTGSGVPLNEGHTRLTADCNDVASSIRVAPGYCAVLYEHANEFGGYGASIELLEDCPDLLVYGFAKKTSYVHVFRTERGGFIWVRGAMRDGQFVSGHWERKRARDGKAMNSAMAGVAPPVPPRTAPLPGGERVVVRDHRGEAPRRVPGHSGSDPIVRDHRKSKIKHVFVLMLENRSFDHMLGFSGITGTDAATGQPTSLDGLNGSESNSYNGVTYTVQPGAPDRAEHDPSHSFPGVLEQLCGEGTVYVSGQPYPPINNSGFVSVYAKSHPELPNGAMRCFTPDQVPVITALAREFVVCDHWFSSMPGPTEPNRFFVHAATAGFFDNGPTKTEYAEAFSSPWSGIAFKGGTIFDRLDEAGVKWRIYSDDSFPNVALLKGVSRTFDIDEFEDFREDVASPSYDAAYTFIEPSYDPLSEFGGGNSQHPLGSVRAGEMIIKETYEALRASPLWGDSMLIITYDEHGGFYDHLAPPSARRTGATGRKFGFTFDQLGPRVPAIVISPRIPRNLIDHRRYEHSTIVSTVIRLFGLKELTSRSSATSDLKPLAMLDVPRSDTPTKLPDPMGGAIARVVEVSFEATVAEQPDKSIDDDPTGRIAATVASGLAQQLEVAPPSEHDSIVARVNALRTRAEALEYLKEVRVLVKAARQRAGVERSASVRAHQ</sequence>
<dbReference type="InterPro" id="IPR017850">
    <property type="entry name" value="Alkaline_phosphatase_core_sf"/>
</dbReference>
<protein>
    <submittedName>
        <fullName evidence="5">Phosphoesterase</fullName>
    </submittedName>
</protein>
<evidence type="ECO:0000313" key="5">
    <source>
        <dbReference type="EMBL" id="QEA39656.1"/>
    </source>
</evidence>
<dbReference type="Pfam" id="PF04185">
    <property type="entry name" value="Phosphoesterase"/>
    <property type="match status" value="1"/>
</dbReference>
<name>A0A5B8SSJ5_9GAMM</name>
<reference evidence="5 6" key="1">
    <citation type="submission" date="2019-06" db="EMBL/GenBank/DDBJ databases">
        <title>Genome analyses of bacteria isolated from kimchi.</title>
        <authorList>
            <person name="Lee S."/>
            <person name="Ahn S."/>
            <person name="Roh S."/>
        </authorList>
    </citation>
    <scope>NUCLEOTIDE SEQUENCE [LARGE SCALE GENOMIC DNA]</scope>
    <source>
        <strain evidence="5 6">CBA4606</strain>
    </source>
</reference>
<evidence type="ECO:0000259" key="4">
    <source>
        <dbReference type="PROSITE" id="PS50915"/>
    </source>
</evidence>
<dbReference type="RefSeq" id="WP_147184704.1">
    <property type="nucleotide sequence ID" value="NZ_CP042382.1"/>
</dbReference>
<dbReference type="GO" id="GO:0042578">
    <property type="term" value="F:phosphoric ester hydrolase activity"/>
    <property type="evidence" value="ECO:0007669"/>
    <property type="project" value="UniProtKB-ARBA"/>
</dbReference>
<dbReference type="InterPro" id="IPR011024">
    <property type="entry name" value="G_crystallin-like"/>
</dbReference>
<proteinExistence type="inferred from homology"/>
<dbReference type="Proteomes" id="UP000321272">
    <property type="component" value="Chromosome"/>
</dbReference>
<dbReference type="OrthoDB" id="9770871at2"/>
<evidence type="ECO:0000256" key="3">
    <source>
        <dbReference type="ARBA" id="ARBA00022801"/>
    </source>
</evidence>
<dbReference type="Gene3D" id="2.60.20.10">
    <property type="entry name" value="Crystallins"/>
    <property type="match status" value="1"/>
</dbReference>
<evidence type="ECO:0000256" key="1">
    <source>
        <dbReference type="ARBA" id="ARBA00009646"/>
    </source>
</evidence>
<gene>
    <name evidence="5" type="ORF">FGL86_11645</name>
</gene>
<dbReference type="InterPro" id="IPR001064">
    <property type="entry name" value="Beta/gamma_crystallin"/>
</dbReference>
<dbReference type="InterPro" id="IPR007312">
    <property type="entry name" value="Phosphoesterase"/>
</dbReference>
<evidence type="ECO:0000313" key="6">
    <source>
        <dbReference type="Proteomes" id="UP000321272"/>
    </source>
</evidence>
<organism evidence="5 6">
    <name type="scientific">Pistricoccus aurantiacus</name>
    <dbReference type="NCBI Taxonomy" id="1883414"/>
    <lineage>
        <taxon>Bacteria</taxon>
        <taxon>Pseudomonadati</taxon>
        <taxon>Pseudomonadota</taxon>
        <taxon>Gammaproteobacteria</taxon>
        <taxon>Oceanospirillales</taxon>
        <taxon>Halomonadaceae</taxon>
        <taxon>Pistricoccus</taxon>
    </lineage>
</organism>
<dbReference type="KEGG" id="paur:FGL86_11645"/>
<comment type="similarity">
    <text evidence="1">Belongs to the beta/gamma-crystallin family.</text>
</comment>
<dbReference type="PANTHER" id="PTHR31956">
    <property type="entry name" value="NON-SPECIFIC PHOSPHOLIPASE C4-RELATED"/>
    <property type="match status" value="1"/>
</dbReference>
<dbReference type="Gene3D" id="3.40.720.10">
    <property type="entry name" value="Alkaline Phosphatase, subunit A"/>
    <property type="match status" value="2"/>
</dbReference>
<dbReference type="SUPFAM" id="SSF53649">
    <property type="entry name" value="Alkaline phosphatase-like"/>
    <property type="match status" value="1"/>
</dbReference>
<accession>A0A5B8SSJ5</accession>
<dbReference type="SUPFAM" id="SSF49695">
    <property type="entry name" value="gamma-Crystallin-like"/>
    <property type="match status" value="1"/>
</dbReference>
<keyword evidence="6" id="KW-1185">Reference proteome</keyword>
<dbReference type="PANTHER" id="PTHR31956:SF1">
    <property type="entry name" value="NON-SPECIFIC PHOSPHOLIPASE C1"/>
    <property type="match status" value="1"/>
</dbReference>
<dbReference type="PROSITE" id="PS50915">
    <property type="entry name" value="CRYSTALLIN_BETA_GAMMA"/>
    <property type="match status" value="1"/>
</dbReference>
<feature type="domain" description="Beta/gamma crystallin 'Greek key'" evidence="4">
    <location>
        <begin position="4"/>
        <end position="43"/>
    </location>
</feature>
<keyword evidence="3" id="KW-0378">Hydrolase</keyword>
<keyword evidence="2" id="KW-0677">Repeat</keyword>
<evidence type="ECO:0000256" key="2">
    <source>
        <dbReference type="ARBA" id="ARBA00022737"/>
    </source>
</evidence>